<sequence>MSSQVFQSASEISTYFRCDNCSMILNKVSWKQCKICQRFDLCEECANIGYDKLTREACKQHQKLHLDLSSDGSIVNDLMQLVLVEEAVKNDVEARRKRREHILTRVLKDDEIQDDYDMAALMEELKKKEELSLFSKDDEVSQLNSIILKYNLKASQRRIRVLSLDGGG</sequence>
<evidence type="ECO:0000313" key="4">
    <source>
        <dbReference type="EMBL" id="CAF4030972.1"/>
    </source>
</evidence>
<comment type="caution">
    <text evidence="4">The sequence shown here is derived from an EMBL/GenBank/DDBJ whole genome shotgun (WGS) entry which is preliminary data.</text>
</comment>
<dbReference type="InterPro" id="IPR043145">
    <property type="entry name" value="Znf_ZZ_sf"/>
</dbReference>
<evidence type="ECO:0000256" key="2">
    <source>
        <dbReference type="ARBA" id="ARBA00022771"/>
    </source>
</evidence>
<keyword evidence="3" id="KW-0862">Zinc</keyword>
<reference evidence="4" key="1">
    <citation type="submission" date="2021-02" db="EMBL/GenBank/DDBJ databases">
        <authorList>
            <person name="Nowell W R."/>
        </authorList>
    </citation>
    <scope>NUCLEOTIDE SEQUENCE</scope>
</reference>
<keyword evidence="1" id="KW-0479">Metal-binding</keyword>
<evidence type="ECO:0000256" key="1">
    <source>
        <dbReference type="ARBA" id="ARBA00022723"/>
    </source>
</evidence>
<dbReference type="GO" id="GO:0008270">
    <property type="term" value="F:zinc ion binding"/>
    <property type="evidence" value="ECO:0007669"/>
    <property type="project" value="UniProtKB-KW"/>
</dbReference>
<organism evidence="4 5">
    <name type="scientific">Rotaria magnacalcarata</name>
    <dbReference type="NCBI Taxonomy" id="392030"/>
    <lineage>
        <taxon>Eukaryota</taxon>
        <taxon>Metazoa</taxon>
        <taxon>Spiralia</taxon>
        <taxon>Gnathifera</taxon>
        <taxon>Rotifera</taxon>
        <taxon>Eurotatoria</taxon>
        <taxon>Bdelloidea</taxon>
        <taxon>Philodinida</taxon>
        <taxon>Philodinidae</taxon>
        <taxon>Rotaria</taxon>
    </lineage>
</organism>
<dbReference type="Proteomes" id="UP000676336">
    <property type="component" value="Unassembled WGS sequence"/>
</dbReference>
<evidence type="ECO:0000256" key="3">
    <source>
        <dbReference type="ARBA" id="ARBA00022833"/>
    </source>
</evidence>
<proteinExistence type="predicted"/>
<protein>
    <recommendedName>
        <fullName evidence="6">ZZ-type domain-containing protein</fullName>
    </recommendedName>
</protein>
<dbReference type="AlphaFoldDB" id="A0A8S2P564"/>
<evidence type="ECO:0008006" key="6">
    <source>
        <dbReference type="Google" id="ProtNLM"/>
    </source>
</evidence>
<name>A0A8S2P564_9BILA</name>
<evidence type="ECO:0000313" key="5">
    <source>
        <dbReference type="Proteomes" id="UP000676336"/>
    </source>
</evidence>
<keyword evidence="2" id="KW-0863">Zinc-finger</keyword>
<dbReference type="EMBL" id="CAJOBI010005404">
    <property type="protein sequence ID" value="CAF4030972.1"/>
    <property type="molecule type" value="Genomic_DNA"/>
</dbReference>
<gene>
    <name evidence="4" type="ORF">SMN809_LOCUS13582</name>
</gene>
<accession>A0A8S2P564</accession>
<dbReference type="Gene3D" id="3.30.60.90">
    <property type="match status" value="1"/>
</dbReference>
<dbReference type="SUPFAM" id="SSF57850">
    <property type="entry name" value="RING/U-box"/>
    <property type="match status" value="1"/>
</dbReference>